<feature type="region of interest" description="Disordered" evidence="2">
    <location>
        <begin position="208"/>
        <end position="234"/>
    </location>
</feature>
<feature type="compositionally biased region" description="Low complexity" evidence="2">
    <location>
        <begin position="1"/>
        <end position="17"/>
    </location>
</feature>
<feature type="domain" description="RING-type" evidence="4">
    <location>
        <begin position="242"/>
        <end position="284"/>
    </location>
</feature>
<dbReference type="CDD" id="cd16473">
    <property type="entry name" value="RING-H2_RNF103"/>
    <property type="match status" value="1"/>
</dbReference>
<evidence type="ECO:0000259" key="4">
    <source>
        <dbReference type="PROSITE" id="PS50089"/>
    </source>
</evidence>
<dbReference type="PANTHER" id="PTHR22765:SF434">
    <property type="entry name" value="GB|AAD18119.1-RELATED"/>
    <property type="match status" value="1"/>
</dbReference>
<name>A0A9P4P1A4_9PEZI</name>
<dbReference type="SMART" id="SM00184">
    <property type="entry name" value="RING"/>
    <property type="match status" value="1"/>
</dbReference>
<dbReference type="Proteomes" id="UP000800235">
    <property type="component" value="Unassembled WGS sequence"/>
</dbReference>
<protein>
    <recommendedName>
        <fullName evidence="4">RING-type domain-containing protein</fullName>
    </recommendedName>
</protein>
<dbReference type="OrthoDB" id="8062037at2759"/>
<evidence type="ECO:0000256" key="1">
    <source>
        <dbReference type="PROSITE-ProRule" id="PRU00175"/>
    </source>
</evidence>
<feature type="compositionally biased region" description="Polar residues" evidence="2">
    <location>
        <begin position="154"/>
        <end position="169"/>
    </location>
</feature>
<feature type="region of interest" description="Disordered" evidence="2">
    <location>
        <begin position="147"/>
        <end position="183"/>
    </location>
</feature>
<proteinExistence type="predicted"/>
<reference evidence="5" key="1">
    <citation type="journal article" date="2020" name="Stud. Mycol.">
        <title>101 Dothideomycetes genomes: a test case for predicting lifestyles and emergence of pathogens.</title>
        <authorList>
            <person name="Haridas S."/>
            <person name="Albert R."/>
            <person name="Binder M."/>
            <person name="Bloem J."/>
            <person name="Labutti K."/>
            <person name="Salamov A."/>
            <person name="Andreopoulos B."/>
            <person name="Baker S."/>
            <person name="Barry K."/>
            <person name="Bills G."/>
            <person name="Bluhm B."/>
            <person name="Cannon C."/>
            <person name="Castanera R."/>
            <person name="Culley D."/>
            <person name="Daum C."/>
            <person name="Ezra D."/>
            <person name="Gonzalez J."/>
            <person name="Henrissat B."/>
            <person name="Kuo A."/>
            <person name="Liang C."/>
            <person name="Lipzen A."/>
            <person name="Lutzoni F."/>
            <person name="Magnuson J."/>
            <person name="Mondo S."/>
            <person name="Nolan M."/>
            <person name="Ohm R."/>
            <person name="Pangilinan J."/>
            <person name="Park H.-J."/>
            <person name="Ramirez L."/>
            <person name="Alfaro M."/>
            <person name="Sun H."/>
            <person name="Tritt A."/>
            <person name="Yoshinaga Y."/>
            <person name="Zwiers L.-H."/>
            <person name="Turgeon B."/>
            <person name="Goodwin S."/>
            <person name="Spatafora J."/>
            <person name="Crous P."/>
            <person name="Grigoriev I."/>
        </authorList>
    </citation>
    <scope>NUCLEOTIDE SEQUENCE</scope>
    <source>
        <strain evidence="5">CBS 130266</strain>
    </source>
</reference>
<keyword evidence="3" id="KW-0812">Transmembrane</keyword>
<organism evidence="5 6">
    <name type="scientific">Tothia fuscella</name>
    <dbReference type="NCBI Taxonomy" id="1048955"/>
    <lineage>
        <taxon>Eukaryota</taxon>
        <taxon>Fungi</taxon>
        <taxon>Dikarya</taxon>
        <taxon>Ascomycota</taxon>
        <taxon>Pezizomycotina</taxon>
        <taxon>Dothideomycetes</taxon>
        <taxon>Pleosporomycetidae</taxon>
        <taxon>Venturiales</taxon>
        <taxon>Cylindrosympodiaceae</taxon>
        <taxon>Tothia</taxon>
    </lineage>
</organism>
<evidence type="ECO:0000313" key="6">
    <source>
        <dbReference type="Proteomes" id="UP000800235"/>
    </source>
</evidence>
<dbReference type="AlphaFoldDB" id="A0A9P4P1A4"/>
<dbReference type="GO" id="GO:0061630">
    <property type="term" value="F:ubiquitin protein ligase activity"/>
    <property type="evidence" value="ECO:0007669"/>
    <property type="project" value="TreeGrafter"/>
</dbReference>
<feature type="region of interest" description="Disordered" evidence="2">
    <location>
        <begin position="1"/>
        <end position="25"/>
    </location>
</feature>
<keyword evidence="1" id="KW-0862">Zinc</keyword>
<sequence length="400" mass="43317">MASSTTSTSPTPSPTGNNGNGGGGGGNNSSSPLLFFVALGFGVVFTNLWIIVGVKYCFRYNQRNRALRAHADGDPIDLTAMPRPHRRRREKKLMSMEEVNTRFPLIKYKAWRASREKEGLPAAGGITAPPSRANSIKSVGGTIRASIDHERPGSSLSQAARTVPSSPKPTDTRTIPENEALHEKSVIETTEDDTIPNHPSSPILISAKQQAVEAENNSEDDEEDPIRDATPPDMLASPGDTCAICLDTLEDDEDVRGLTCGHAFHAACVDPWLTGRRACCPLCKADYYVPKPRPDGEAEPASGRRSGMRMNLPQAPQSTWLGGRYLPASRSRMIILTTNRGQGDAVDARPQRTNTSPTDASRWGRLTNINPIPRRFRRNGGDNNASTNPTPGQLEAGTTR</sequence>
<comment type="caution">
    <text evidence="5">The sequence shown here is derived from an EMBL/GenBank/DDBJ whole genome shotgun (WGS) entry which is preliminary data.</text>
</comment>
<evidence type="ECO:0000313" key="5">
    <source>
        <dbReference type="EMBL" id="KAF2436374.1"/>
    </source>
</evidence>
<dbReference type="Pfam" id="PF13639">
    <property type="entry name" value="zf-RING_2"/>
    <property type="match status" value="1"/>
</dbReference>
<feature type="compositionally biased region" description="Acidic residues" evidence="2">
    <location>
        <begin position="216"/>
        <end position="225"/>
    </location>
</feature>
<dbReference type="GO" id="GO:0005737">
    <property type="term" value="C:cytoplasm"/>
    <property type="evidence" value="ECO:0007669"/>
    <property type="project" value="TreeGrafter"/>
</dbReference>
<keyword evidence="3" id="KW-0472">Membrane</keyword>
<accession>A0A9P4P1A4</accession>
<evidence type="ECO:0000256" key="3">
    <source>
        <dbReference type="SAM" id="Phobius"/>
    </source>
</evidence>
<keyword evidence="1" id="KW-0863">Zinc-finger</keyword>
<gene>
    <name evidence="5" type="ORF">EJ08DRAFT_655376</name>
</gene>
<evidence type="ECO:0000256" key="2">
    <source>
        <dbReference type="SAM" id="MobiDB-lite"/>
    </source>
</evidence>
<feature type="compositionally biased region" description="Polar residues" evidence="2">
    <location>
        <begin position="381"/>
        <end position="400"/>
    </location>
</feature>
<keyword evidence="3" id="KW-1133">Transmembrane helix</keyword>
<dbReference type="GO" id="GO:0008270">
    <property type="term" value="F:zinc ion binding"/>
    <property type="evidence" value="ECO:0007669"/>
    <property type="project" value="UniProtKB-KW"/>
</dbReference>
<feature type="transmembrane region" description="Helical" evidence="3">
    <location>
        <begin position="33"/>
        <end position="58"/>
    </location>
</feature>
<dbReference type="GO" id="GO:0006511">
    <property type="term" value="P:ubiquitin-dependent protein catabolic process"/>
    <property type="evidence" value="ECO:0007669"/>
    <property type="project" value="TreeGrafter"/>
</dbReference>
<feature type="compositionally biased region" description="Basic and acidic residues" evidence="2">
    <location>
        <begin position="170"/>
        <end position="183"/>
    </location>
</feature>
<dbReference type="PANTHER" id="PTHR22765">
    <property type="entry name" value="RING FINGER AND PROTEASE ASSOCIATED DOMAIN-CONTAINING"/>
    <property type="match status" value="1"/>
</dbReference>
<dbReference type="InterPro" id="IPR051826">
    <property type="entry name" value="E3_ubiquitin-ligase_domain"/>
</dbReference>
<feature type="region of interest" description="Disordered" evidence="2">
    <location>
        <begin position="340"/>
        <end position="400"/>
    </location>
</feature>
<dbReference type="InterPro" id="IPR013083">
    <property type="entry name" value="Znf_RING/FYVE/PHD"/>
</dbReference>
<feature type="region of interest" description="Disordered" evidence="2">
    <location>
        <begin position="292"/>
        <end position="316"/>
    </location>
</feature>
<dbReference type="SUPFAM" id="SSF57850">
    <property type="entry name" value="RING/U-box"/>
    <property type="match status" value="1"/>
</dbReference>
<keyword evidence="1" id="KW-0479">Metal-binding</keyword>
<dbReference type="InterPro" id="IPR001841">
    <property type="entry name" value="Znf_RING"/>
</dbReference>
<dbReference type="FunFam" id="3.30.40.10:FF:000539">
    <property type="entry name" value="Ring finger domain protein"/>
    <property type="match status" value="1"/>
</dbReference>
<keyword evidence="6" id="KW-1185">Reference proteome</keyword>
<dbReference type="PROSITE" id="PS50089">
    <property type="entry name" value="ZF_RING_2"/>
    <property type="match status" value="1"/>
</dbReference>
<dbReference type="Gene3D" id="3.30.40.10">
    <property type="entry name" value="Zinc/RING finger domain, C3HC4 (zinc finger)"/>
    <property type="match status" value="1"/>
</dbReference>
<dbReference type="EMBL" id="MU007010">
    <property type="protein sequence ID" value="KAF2436374.1"/>
    <property type="molecule type" value="Genomic_DNA"/>
</dbReference>